<keyword evidence="2" id="KW-1133">Transmembrane helix</keyword>
<dbReference type="Proteomes" id="UP001189429">
    <property type="component" value="Unassembled WGS sequence"/>
</dbReference>
<comment type="caution">
    <text evidence="3">The sequence shown here is derived from an EMBL/GenBank/DDBJ whole genome shotgun (WGS) entry which is preliminary data.</text>
</comment>
<evidence type="ECO:0000256" key="1">
    <source>
        <dbReference type="SAM" id="MobiDB-lite"/>
    </source>
</evidence>
<reference evidence="3" key="1">
    <citation type="submission" date="2023-10" db="EMBL/GenBank/DDBJ databases">
        <authorList>
            <person name="Chen Y."/>
            <person name="Shah S."/>
            <person name="Dougan E. K."/>
            <person name="Thang M."/>
            <person name="Chan C."/>
        </authorList>
    </citation>
    <scope>NUCLEOTIDE SEQUENCE [LARGE SCALE GENOMIC DNA]</scope>
</reference>
<keyword evidence="2" id="KW-0812">Transmembrane</keyword>
<organism evidence="3 4">
    <name type="scientific">Prorocentrum cordatum</name>
    <dbReference type="NCBI Taxonomy" id="2364126"/>
    <lineage>
        <taxon>Eukaryota</taxon>
        <taxon>Sar</taxon>
        <taxon>Alveolata</taxon>
        <taxon>Dinophyceae</taxon>
        <taxon>Prorocentrales</taxon>
        <taxon>Prorocentraceae</taxon>
        <taxon>Prorocentrum</taxon>
    </lineage>
</organism>
<feature type="non-terminal residue" evidence="3">
    <location>
        <position position="309"/>
    </location>
</feature>
<feature type="transmembrane region" description="Helical" evidence="2">
    <location>
        <begin position="62"/>
        <end position="82"/>
    </location>
</feature>
<accession>A0ABN9PE70</accession>
<feature type="region of interest" description="Disordered" evidence="1">
    <location>
        <begin position="256"/>
        <end position="309"/>
    </location>
</feature>
<evidence type="ECO:0000313" key="3">
    <source>
        <dbReference type="EMBL" id="CAK0791176.1"/>
    </source>
</evidence>
<keyword evidence="2" id="KW-0472">Membrane</keyword>
<sequence length="309" mass="33917">MEELLDGAKELFGYNRENFFFDREQRLKREFQEQRMRVKQFLLYREDVRVLTELTVSKMDSYLLVALVELGACLVMLCHGGINGDKEFPPPTWLLWLYMVSLAEAFLHLILSAWLAIHASVAANSFTVRMLTQFVRLPLPNKFQLDAASAFATQFEEQGPGAFFRVPVLQQQAQARAPGLFGGLGGSGSSQVTWLRVAGAGGVGARGNGVYRAAGGHAGRTKYQQVDGAWIIYHTKSGWKINDEDDTQGWIYKHADKRRADPPEGPWTTDGYTNGDADPPPCVTHLQAAAPASPEQPAAPAAPGAAPAP</sequence>
<proteinExistence type="predicted"/>
<evidence type="ECO:0000256" key="2">
    <source>
        <dbReference type="SAM" id="Phobius"/>
    </source>
</evidence>
<keyword evidence="4" id="KW-1185">Reference proteome</keyword>
<evidence type="ECO:0000313" key="4">
    <source>
        <dbReference type="Proteomes" id="UP001189429"/>
    </source>
</evidence>
<feature type="transmembrane region" description="Helical" evidence="2">
    <location>
        <begin position="94"/>
        <end position="117"/>
    </location>
</feature>
<name>A0ABN9PE70_9DINO</name>
<dbReference type="EMBL" id="CAUYUJ010000535">
    <property type="protein sequence ID" value="CAK0791176.1"/>
    <property type="molecule type" value="Genomic_DNA"/>
</dbReference>
<feature type="compositionally biased region" description="Low complexity" evidence="1">
    <location>
        <begin position="288"/>
        <end position="309"/>
    </location>
</feature>
<protein>
    <submittedName>
        <fullName evidence="3">Uncharacterized protein</fullName>
    </submittedName>
</protein>
<gene>
    <name evidence="3" type="ORF">PCOR1329_LOCUS2145</name>
</gene>